<dbReference type="Gene3D" id="1.25.40.10">
    <property type="entry name" value="Tetratricopeptide repeat domain"/>
    <property type="match status" value="2"/>
</dbReference>
<dbReference type="InterPro" id="IPR002885">
    <property type="entry name" value="PPR_rpt"/>
</dbReference>
<dbReference type="OrthoDB" id="1908178at2759"/>
<feature type="region of interest" description="Disordered" evidence="2">
    <location>
        <begin position="237"/>
        <end position="274"/>
    </location>
</feature>
<dbReference type="EMBL" id="KL142368">
    <property type="protein sequence ID" value="KDR83482.1"/>
    <property type="molecule type" value="Genomic_DNA"/>
</dbReference>
<dbReference type="HOGENOM" id="CLU_378133_0_0_1"/>
<evidence type="ECO:0000313" key="3">
    <source>
        <dbReference type="EMBL" id="KDR83482.1"/>
    </source>
</evidence>
<organism evidence="3 4">
    <name type="scientific">Galerina marginata (strain CBS 339.88)</name>
    <dbReference type="NCBI Taxonomy" id="685588"/>
    <lineage>
        <taxon>Eukaryota</taxon>
        <taxon>Fungi</taxon>
        <taxon>Dikarya</taxon>
        <taxon>Basidiomycota</taxon>
        <taxon>Agaricomycotina</taxon>
        <taxon>Agaricomycetes</taxon>
        <taxon>Agaricomycetidae</taxon>
        <taxon>Agaricales</taxon>
        <taxon>Agaricineae</taxon>
        <taxon>Strophariaceae</taxon>
        <taxon>Galerina</taxon>
    </lineage>
</organism>
<dbReference type="Pfam" id="PF13812">
    <property type="entry name" value="PPR_3"/>
    <property type="match status" value="1"/>
</dbReference>
<evidence type="ECO:0000256" key="1">
    <source>
        <dbReference type="ARBA" id="ARBA00022737"/>
    </source>
</evidence>
<accession>A0A067TMF0</accession>
<evidence type="ECO:0008006" key="5">
    <source>
        <dbReference type="Google" id="ProtNLM"/>
    </source>
</evidence>
<evidence type="ECO:0000256" key="2">
    <source>
        <dbReference type="SAM" id="MobiDB-lite"/>
    </source>
</evidence>
<dbReference type="GO" id="GO:0003729">
    <property type="term" value="F:mRNA binding"/>
    <property type="evidence" value="ECO:0007669"/>
    <property type="project" value="TreeGrafter"/>
</dbReference>
<dbReference type="PANTHER" id="PTHR47933">
    <property type="entry name" value="PENTATRICOPEPTIDE REPEAT-CONTAINING PROTEIN 1, MITOCHONDRIAL"/>
    <property type="match status" value="1"/>
</dbReference>
<keyword evidence="1" id="KW-0677">Repeat</keyword>
<feature type="compositionally biased region" description="Polar residues" evidence="2">
    <location>
        <begin position="54"/>
        <end position="70"/>
    </location>
</feature>
<proteinExistence type="predicted"/>
<reference evidence="4" key="1">
    <citation type="journal article" date="2014" name="Proc. Natl. Acad. Sci. U.S.A.">
        <title>Extensive sampling of basidiomycete genomes demonstrates inadequacy of the white-rot/brown-rot paradigm for wood decay fungi.</title>
        <authorList>
            <person name="Riley R."/>
            <person name="Salamov A.A."/>
            <person name="Brown D.W."/>
            <person name="Nagy L.G."/>
            <person name="Floudas D."/>
            <person name="Held B.W."/>
            <person name="Levasseur A."/>
            <person name="Lombard V."/>
            <person name="Morin E."/>
            <person name="Otillar R."/>
            <person name="Lindquist E.A."/>
            <person name="Sun H."/>
            <person name="LaButti K.M."/>
            <person name="Schmutz J."/>
            <person name="Jabbour D."/>
            <person name="Luo H."/>
            <person name="Baker S.E."/>
            <person name="Pisabarro A.G."/>
            <person name="Walton J.D."/>
            <person name="Blanchette R.A."/>
            <person name="Henrissat B."/>
            <person name="Martin F."/>
            <person name="Cullen D."/>
            <person name="Hibbett D.S."/>
            <person name="Grigoriev I.V."/>
        </authorList>
    </citation>
    <scope>NUCLEOTIDE SEQUENCE [LARGE SCALE GENOMIC DNA]</scope>
    <source>
        <strain evidence="4">CBS 339.88</strain>
    </source>
</reference>
<dbReference type="STRING" id="685588.A0A067TMF0"/>
<gene>
    <name evidence="3" type="ORF">GALMADRAFT_646428</name>
</gene>
<dbReference type="InterPro" id="IPR011990">
    <property type="entry name" value="TPR-like_helical_dom_sf"/>
</dbReference>
<dbReference type="Proteomes" id="UP000027222">
    <property type="component" value="Unassembled WGS sequence"/>
</dbReference>
<dbReference type="PANTHER" id="PTHR47933:SF37">
    <property type="entry name" value="OS07G0590600 PROTEIN"/>
    <property type="match status" value="1"/>
</dbReference>
<dbReference type="InterPro" id="IPR051240">
    <property type="entry name" value="Mito_RNA-Proc/Resp"/>
</dbReference>
<keyword evidence="4" id="KW-1185">Reference proteome</keyword>
<name>A0A067TMF0_GALM3</name>
<dbReference type="AlphaFoldDB" id="A0A067TMF0"/>
<sequence length="733" mass="82935">MLRASSLGLSLPRPTILAVQSCRRLYGARSRWAAPLVRNASNSNSANSPLTAVAHSSPSTPLDTYRQQSPPQDPWEVEYPVAQEKFRVMQHQEDQLVEEVGQEPVFLNALSVSSAGIEEGQIFSGALKTETAGDLEGVSPKDVSIKEGKLQNTTVSHERRDIEESPPYVAERTWPLDTVKPVEITNKTLHFLKSIERGIGLVYQNYEYAMYRQGNWKKKREGMEAWRIKQEARRRKNLRHAQTLPGEAELEREREREQEIERERERDLELEQEQENLPSRELPAALRQHLDILGTTASVDKAWDSYVYLIDTIASHHVIYSRMEHIPYAHLHRFSRLLAHNLPKTHMQYLRLLSVLTYIVHCGGILKQAQWNALINHVASGRRKTTQDDVERALGVFRGMKAGRLPGSSSFRMPNEDGGELLLPEQSPFEPDVYTVTTLLAIAARAMDTATLKSVSLAMSKAGIAPNRVTQLSLMRYFTVKKDLGGVRRTLQKMRQQDLDLGLDGLNACIWAYGNNDRLDIVLMIYRVLRHNKIPEKYLGPDDIHDIVTALQEESIFVPNGIVPDAITYTAVIQTMAYHGHFEPSIKVFIDMLTIENEEPGAPVFSSEAGDLKPAPYTPSVAIYRALFLGFARHGIPPRFDRDPDAADWTLKNLLEIFERFLSLPQTATLTQPVLNIIMSAFARTSADNLDVMRKAWTALDDRFGIVLFKPHLESRLARLKRTLFPGNQSKLG</sequence>
<evidence type="ECO:0000313" key="4">
    <source>
        <dbReference type="Proteomes" id="UP000027222"/>
    </source>
</evidence>
<feature type="compositionally biased region" description="Basic and acidic residues" evidence="2">
    <location>
        <begin position="249"/>
        <end position="269"/>
    </location>
</feature>
<feature type="region of interest" description="Disordered" evidence="2">
    <location>
        <begin position="41"/>
        <end position="73"/>
    </location>
</feature>
<protein>
    <recommendedName>
        <fullName evidence="5">Pentacotripeptide-repeat region of PRORP domain-containing protein</fullName>
    </recommendedName>
</protein>